<protein>
    <recommendedName>
        <fullName evidence="8">Phosphate-starvation-inducible E-like protein</fullName>
    </recommendedName>
</protein>
<keyword evidence="2" id="KW-1003">Cell membrane</keyword>
<feature type="transmembrane region" description="Helical" evidence="6">
    <location>
        <begin position="21"/>
        <end position="45"/>
    </location>
</feature>
<comment type="subcellular location">
    <subcellularLocation>
        <location evidence="1">Cell membrane</location>
        <topology evidence="1">Multi-pass membrane protein</topology>
    </subcellularLocation>
</comment>
<gene>
    <name evidence="7" type="ORF">ENT73_05270</name>
</gene>
<evidence type="ECO:0000256" key="6">
    <source>
        <dbReference type="SAM" id="Phobius"/>
    </source>
</evidence>
<evidence type="ECO:0000256" key="1">
    <source>
        <dbReference type="ARBA" id="ARBA00004651"/>
    </source>
</evidence>
<evidence type="ECO:0000313" key="7">
    <source>
        <dbReference type="EMBL" id="HGV55480.1"/>
    </source>
</evidence>
<organism evidence="7">
    <name type="scientific">Caldimicrobium thiodismutans</name>
    <dbReference type="NCBI Taxonomy" id="1653476"/>
    <lineage>
        <taxon>Bacteria</taxon>
        <taxon>Pseudomonadati</taxon>
        <taxon>Thermodesulfobacteriota</taxon>
        <taxon>Thermodesulfobacteria</taxon>
        <taxon>Thermodesulfobacteriales</taxon>
        <taxon>Thermodesulfobacteriaceae</taxon>
        <taxon>Caldimicrobium</taxon>
    </lineage>
</organism>
<proteinExistence type="predicted"/>
<keyword evidence="3 6" id="KW-0812">Transmembrane</keyword>
<evidence type="ECO:0000256" key="2">
    <source>
        <dbReference type="ARBA" id="ARBA00022475"/>
    </source>
</evidence>
<dbReference type="AlphaFoldDB" id="A0A832LXQ7"/>
<keyword evidence="4 6" id="KW-1133">Transmembrane helix</keyword>
<name>A0A832LXQ7_9BACT</name>
<dbReference type="GO" id="GO:0005886">
    <property type="term" value="C:plasma membrane"/>
    <property type="evidence" value="ECO:0007669"/>
    <property type="project" value="UniProtKB-SubCell"/>
</dbReference>
<dbReference type="Pfam" id="PF06146">
    <property type="entry name" value="PsiE"/>
    <property type="match status" value="1"/>
</dbReference>
<evidence type="ECO:0000256" key="5">
    <source>
        <dbReference type="ARBA" id="ARBA00023136"/>
    </source>
</evidence>
<evidence type="ECO:0000256" key="4">
    <source>
        <dbReference type="ARBA" id="ARBA00022989"/>
    </source>
</evidence>
<evidence type="ECO:0008006" key="8">
    <source>
        <dbReference type="Google" id="ProtNLM"/>
    </source>
</evidence>
<accession>A0A832LXQ7</accession>
<keyword evidence="5 6" id="KW-0472">Membrane</keyword>
<reference evidence="7" key="1">
    <citation type="journal article" date="2020" name="mSystems">
        <title>Genome- and Community-Level Interaction Insights into Carbon Utilization and Element Cycling Functions of Hydrothermarchaeota in Hydrothermal Sediment.</title>
        <authorList>
            <person name="Zhou Z."/>
            <person name="Liu Y."/>
            <person name="Xu W."/>
            <person name="Pan J."/>
            <person name="Luo Z.H."/>
            <person name="Li M."/>
        </authorList>
    </citation>
    <scope>NUCLEOTIDE SEQUENCE [LARGE SCALE GENOMIC DNA]</scope>
    <source>
        <strain evidence="7">SpSt-605</strain>
    </source>
</reference>
<evidence type="ECO:0000256" key="3">
    <source>
        <dbReference type="ARBA" id="ARBA00022692"/>
    </source>
</evidence>
<feature type="transmembrane region" description="Helical" evidence="6">
    <location>
        <begin position="114"/>
        <end position="134"/>
    </location>
</feature>
<sequence>MNFQARVIKLYQFFTKLAFNITVIILIFSIFVGLIRTILDLGLVITEATVRLGFKDLVTNVLSVIILLELVRAFVDYFEHERVRAEILVEIIIAFVIREFMIYIFAGNIKGWDIIFWSLGILSLVIARTLAVIFKPQKKGLEEQSKT</sequence>
<comment type="caution">
    <text evidence="7">The sequence shown here is derived from an EMBL/GenBank/DDBJ whole genome shotgun (WGS) entry which is preliminary data.</text>
</comment>
<dbReference type="EMBL" id="DSZU01000090">
    <property type="protein sequence ID" value="HGV55480.1"/>
    <property type="molecule type" value="Genomic_DNA"/>
</dbReference>
<feature type="transmembrane region" description="Helical" evidence="6">
    <location>
        <begin position="87"/>
        <end position="108"/>
    </location>
</feature>
<dbReference type="InterPro" id="IPR020948">
    <property type="entry name" value="P_starv_induced_PsiE-like"/>
</dbReference>
<feature type="transmembrane region" description="Helical" evidence="6">
    <location>
        <begin position="57"/>
        <end position="75"/>
    </location>
</feature>